<accession>A0A0F9B7E2</accession>
<proteinExistence type="predicted"/>
<dbReference type="EMBL" id="LAZR01039207">
    <property type="protein sequence ID" value="KKL17575.1"/>
    <property type="molecule type" value="Genomic_DNA"/>
</dbReference>
<protein>
    <submittedName>
        <fullName evidence="1">Uncharacterized protein</fullName>
    </submittedName>
</protein>
<reference evidence="1" key="1">
    <citation type="journal article" date="2015" name="Nature">
        <title>Complex archaea that bridge the gap between prokaryotes and eukaryotes.</title>
        <authorList>
            <person name="Spang A."/>
            <person name="Saw J.H."/>
            <person name="Jorgensen S.L."/>
            <person name="Zaremba-Niedzwiedzka K."/>
            <person name="Martijn J."/>
            <person name="Lind A.E."/>
            <person name="van Eijk R."/>
            <person name="Schleper C."/>
            <person name="Guy L."/>
            <person name="Ettema T.J."/>
        </authorList>
    </citation>
    <scope>NUCLEOTIDE SEQUENCE</scope>
</reference>
<sequence length="349" mass="35276">GMPNYWASQAYAASQPQTAFWNFQGDLANADASRYATEAGLQGLLNRLPWEYANTVQQSASAADAAKQVGLYGMLGDIYPAAYQAWSQSTTAPEVARINADAATEAAGLTAWSNMMSSYYPAASGISQAELGAGASMYGAQQGALSNMMASYYPAASGITQAQIGAGAADLQSERLLEGQRVGAQSAENIAQTQAGANTRVAGLQAGANMGVAGLQAGANMGVAQTQAGAGRDIAQTQAGANMGVAQTQAGAGRDIAQMQAGANVDVAGLQAGAGRDIAQTQAGANMGVAQTQAGAARYIADLQQQMALEAITARRGGLQMILDLIMPLMSGGPPALTPLATSYGAGYG</sequence>
<name>A0A0F9B7E2_9ZZZZ</name>
<organism evidence="1">
    <name type="scientific">marine sediment metagenome</name>
    <dbReference type="NCBI Taxonomy" id="412755"/>
    <lineage>
        <taxon>unclassified sequences</taxon>
        <taxon>metagenomes</taxon>
        <taxon>ecological metagenomes</taxon>
    </lineage>
</organism>
<gene>
    <name evidence="1" type="ORF">LCGC14_2484210</name>
</gene>
<comment type="caution">
    <text evidence="1">The sequence shown here is derived from an EMBL/GenBank/DDBJ whole genome shotgun (WGS) entry which is preliminary data.</text>
</comment>
<evidence type="ECO:0000313" key="1">
    <source>
        <dbReference type="EMBL" id="KKL17575.1"/>
    </source>
</evidence>
<feature type="non-terminal residue" evidence="1">
    <location>
        <position position="1"/>
    </location>
</feature>
<dbReference type="AlphaFoldDB" id="A0A0F9B7E2"/>